<evidence type="ECO:0000256" key="2">
    <source>
        <dbReference type="ARBA" id="ARBA00011255"/>
    </source>
</evidence>
<dbReference type="OrthoDB" id="2079010at2"/>
<organism evidence="8 9">
    <name type="scientific">Tumebacillus permanentifrigoris</name>
    <dbReference type="NCBI Taxonomy" id="378543"/>
    <lineage>
        <taxon>Bacteria</taxon>
        <taxon>Bacillati</taxon>
        <taxon>Bacillota</taxon>
        <taxon>Bacilli</taxon>
        <taxon>Bacillales</taxon>
        <taxon>Alicyclobacillaceae</taxon>
        <taxon>Tumebacillus</taxon>
    </lineage>
</organism>
<comment type="caution">
    <text evidence="8">The sequence shown here is derived from an EMBL/GenBank/DDBJ whole genome shotgun (WGS) entry which is preliminary data.</text>
</comment>
<reference evidence="8 9" key="1">
    <citation type="submission" date="2018-05" db="EMBL/GenBank/DDBJ databases">
        <title>Genomic Encyclopedia of Type Strains, Phase IV (KMG-IV): sequencing the most valuable type-strain genomes for metagenomic binning, comparative biology and taxonomic classification.</title>
        <authorList>
            <person name="Goeker M."/>
        </authorList>
    </citation>
    <scope>NUCLEOTIDE SEQUENCE [LARGE SCALE GENOMIC DNA]</scope>
    <source>
        <strain evidence="8 9">DSM 18773</strain>
    </source>
</reference>
<dbReference type="InterPro" id="IPR003481">
    <property type="entry name" value="FliD_N"/>
</dbReference>
<dbReference type="GO" id="GO:0007155">
    <property type="term" value="P:cell adhesion"/>
    <property type="evidence" value="ECO:0007669"/>
    <property type="project" value="InterPro"/>
</dbReference>
<protein>
    <recommendedName>
        <fullName evidence="5">Flagellar hook-associated protein 2</fullName>
        <shortName evidence="5">HAP2</shortName>
    </recommendedName>
    <alternativeName>
        <fullName evidence="5">Flagellar cap protein</fullName>
    </alternativeName>
</protein>
<keyword evidence="4 5" id="KW-0975">Bacterial flagellum</keyword>
<keyword evidence="8" id="KW-0969">Cilium</keyword>
<dbReference type="GO" id="GO:0009421">
    <property type="term" value="C:bacterial-type flagellum filament cap"/>
    <property type="evidence" value="ECO:0007669"/>
    <property type="project" value="InterPro"/>
</dbReference>
<sequence length="414" mass="44118">MNSYRINSSTNPYSTNWAASPYTRTTKPTLPTTSFDPFQKNYSKAMSSVFQSFTSLSKVVGNLTDKTDNVLNKRAVDTGDSKFFSATAKQGASIASYQVGVKQIATAQQNTGGLFQSNGTGAFSNGTHSMKLALSDGKSVNVSVNVKSGESNETVLKNMAGAINSSNLGVKAQAVTAKQSDGTTQTRLVVTSAKTGTDAGFKLTDTSGNLAAATGANTVSTTAKNAEYSVNGKSYTSQSNEVTLDDGKVALSLKGATAKLETLRVKSDTQAVTSGVKEFVKAYNETLTTLKSNSGFAINKKWHNELTQQSTRADLSKIGITVNADHTLRVDEAVLTKAASTHFDQVQNALTGPRGLIARVGVQAQKTSASQMAQYFESARPTDSVHVDEYSRYQNMMNFQFSSMNQGNFMNLLA</sequence>
<dbReference type="GO" id="GO:0009424">
    <property type="term" value="C:bacterial-type flagellum hook"/>
    <property type="evidence" value="ECO:0007669"/>
    <property type="project" value="UniProtKB-UniRule"/>
</dbReference>
<comment type="function">
    <text evidence="5">Required for morphogenesis and for the elongation of the flagellar filament by facilitating polymerization of the flagellin monomers at the tip of growing filament. Forms a capping structure, which prevents flagellin subunits (transported through the central channel of the flagellum) from leaking out without polymerization at the distal end.</text>
</comment>
<dbReference type="Proteomes" id="UP000245634">
    <property type="component" value="Unassembled WGS sequence"/>
</dbReference>
<evidence type="ECO:0000256" key="4">
    <source>
        <dbReference type="ARBA" id="ARBA00023143"/>
    </source>
</evidence>
<evidence type="ECO:0000259" key="6">
    <source>
        <dbReference type="Pfam" id="PF02465"/>
    </source>
</evidence>
<evidence type="ECO:0000256" key="1">
    <source>
        <dbReference type="ARBA" id="ARBA00009764"/>
    </source>
</evidence>
<dbReference type="InterPro" id="IPR010809">
    <property type="entry name" value="FliD_C"/>
</dbReference>
<dbReference type="AlphaFoldDB" id="A0A316DBG6"/>
<keyword evidence="5" id="KW-0964">Secreted</keyword>
<keyword evidence="3" id="KW-0175">Coiled coil</keyword>
<dbReference type="Pfam" id="PF02465">
    <property type="entry name" value="FliD_N"/>
    <property type="match status" value="1"/>
</dbReference>
<evidence type="ECO:0000256" key="3">
    <source>
        <dbReference type="ARBA" id="ARBA00023054"/>
    </source>
</evidence>
<comment type="subunit">
    <text evidence="2 5">Homopentamer.</text>
</comment>
<dbReference type="Pfam" id="PF07195">
    <property type="entry name" value="FliD_C"/>
    <property type="match status" value="1"/>
</dbReference>
<evidence type="ECO:0000256" key="5">
    <source>
        <dbReference type="RuleBase" id="RU362066"/>
    </source>
</evidence>
<dbReference type="RefSeq" id="WP_109689636.1">
    <property type="nucleotide sequence ID" value="NZ_QGGL01000010.1"/>
</dbReference>
<evidence type="ECO:0000313" key="8">
    <source>
        <dbReference type="EMBL" id="PWK11496.1"/>
    </source>
</evidence>
<keyword evidence="9" id="KW-1185">Reference proteome</keyword>
<dbReference type="InterPro" id="IPR040026">
    <property type="entry name" value="FliD"/>
</dbReference>
<name>A0A316DBG6_9BACL</name>
<comment type="similarity">
    <text evidence="1 5">Belongs to the FliD family.</text>
</comment>
<evidence type="ECO:0000259" key="7">
    <source>
        <dbReference type="Pfam" id="PF07195"/>
    </source>
</evidence>
<evidence type="ECO:0000313" key="9">
    <source>
        <dbReference type="Proteomes" id="UP000245634"/>
    </source>
</evidence>
<dbReference type="PANTHER" id="PTHR30288">
    <property type="entry name" value="FLAGELLAR CAP/ASSEMBLY PROTEIN FLID"/>
    <property type="match status" value="1"/>
</dbReference>
<accession>A0A316DBG6</accession>
<dbReference type="GO" id="GO:0071973">
    <property type="term" value="P:bacterial-type flagellum-dependent cell motility"/>
    <property type="evidence" value="ECO:0007669"/>
    <property type="project" value="TreeGrafter"/>
</dbReference>
<keyword evidence="8" id="KW-0282">Flagellum</keyword>
<keyword evidence="8" id="KW-0966">Cell projection</keyword>
<feature type="domain" description="Flagellar hook-associated protein 2 C-terminal" evidence="7">
    <location>
        <begin position="223"/>
        <end position="305"/>
    </location>
</feature>
<proteinExistence type="inferred from homology"/>
<dbReference type="EMBL" id="QGGL01000010">
    <property type="protein sequence ID" value="PWK11496.1"/>
    <property type="molecule type" value="Genomic_DNA"/>
</dbReference>
<dbReference type="GO" id="GO:0005576">
    <property type="term" value="C:extracellular region"/>
    <property type="evidence" value="ECO:0007669"/>
    <property type="project" value="UniProtKB-SubCell"/>
</dbReference>
<feature type="domain" description="Flagellar hook-associated protein 2 N-terminal" evidence="6">
    <location>
        <begin position="44"/>
        <end position="108"/>
    </location>
</feature>
<dbReference type="PANTHER" id="PTHR30288:SF0">
    <property type="entry name" value="FLAGELLAR HOOK-ASSOCIATED PROTEIN 2"/>
    <property type="match status" value="1"/>
</dbReference>
<gene>
    <name evidence="8" type="ORF">C7459_11025</name>
</gene>
<comment type="subcellular location">
    <subcellularLocation>
        <location evidence="5">Secreted</location>
    </subcellularLocation>
    <subcellularLocation>
        <location evidence="5">Bacterial flagellum</location>
    </subcellularLocation>
</comment>